<protein>
    <submittedName>
        <fullName evidence="1">Uncharacterized protein</fullName>
    </submittedName>
</protein>
<sequence length="94" mass="10347">MQRRTNTVFRDIVCGVVAVKRGLCVVHFVFRFPVVGREKIFGVGDVSLGPFQFVQFAQIFNEILVGPKRLGNLAEIDYSGSSEFVPNLADNGVG</sequence>
<proteinExistence type="predicted"/>
<name>A0A0F9B676_9ZZZZ</name>
<evidence type="ECO:0000313" key="1">
    <source>
        <dbReference type="EMBL" id="KKL17424.1"/>
    </source>
</evidence>
<gene>
    <name evidence="1" type="ORF">LCGC14_2485690</name>
</gene>
<dbReference type="AlphaFoldDB" id="A0A0F9B676"/>
<dbReference type="EMBL" id="LAZR01039263">
    <property type="protein sequence ID" value="KKL17424.1"/>
    <property type="molecule type" value="Genomic_DNA"/>
</dbReference>
<organism evidence="1">
    <name type="scientific">marine sediment metagenome</name>
    <dbReference type="NCBI Taxonomy" id="412755"/>
    <lineage>
        <taxon>unclassified sequences</taxon>
        <taxon>metagenomes</taxon>
        <taxon>ecological metagenomes</taxon>
    </lineage>
</organism>
<reference evidence="1" key="1">
    <citation type="journal article" date="2015" name="Nature">
        <title>Complex archaea that bridge the gap between prokaryotes and eukaryotes.</title>
        <authorList>
            <person name="Spang A."/>
            <person name="Saw J.H."/>
            <person name="Jorgensen S.L."/>
            <person name="Zaremba-Niedzwiedzka K."/>
            <person name="Martijn J."/>
            <person name="Lind A.E."/>
            <person name="van Eijk R."/>
            <person name="Schleper C."/>
            <person name="Guy L."/>
            <person name="Ettema T.J."/>
        </authorList>
    </citation>
    <scope>NUCLEOTIDE SEQUENCE</scope>
</reference>
<comment type="caution">
    <text evidence="1">The sequence shown here is derived from an EMBL/GenBank/DDBJ whole genome shotgun (WGS) entry which is preliminary data.</text>
</comment>
<accession>A0A0F9B676</accession>